<dbReference type="InterPro" id="IPR044925">
    <property type="entry name" value="His-Me_finger_sf"/>
</dbReference>
<reference evidence="2 3" key="1">
    <citation type="submission" date="2019-03" db="EMBL/GenBank/DDBJ databases">
        <title>Genomics of glacier-inhabiting Cryobacterium strains.</title>
        <authorList>
            <person name="Liu Q."/>
            <person name="Xin Y.-H."/>
        </authorList>
    </citation>
    <scope>NUCLEOTIDE SEQUENCE [LARGE SCALE GENOMIC DNA]</scope>
    <source>
        <strain evidence="2 3">MDB1-5</strain>
    </source>
</reference>
<comment type="caution">
    <text evidence="2">The sequence shown here is derived from an EMBL/GenBank/DDBJ whole genome shotgun (WGS) entry which is preliminary data.</text>
</comment>
<dbReference type="EMBL" id="SOFS01000031">
    <property type="protein sequence ID" value="TFC18691.1"/>
    <property type="molecule type" value="Genomic_DNA"/>
</dbReference>
<organism evidence="2 3">
    <name type="scientific">Cryobacterium glucosi</name>
    <dbReference type="NCBI Taxonomy" id="1259175"/>
    <lineage>
        <taxon>Bacteria</taxon>
        <taxon>Bacillati</taxon>
        <taxon>Actinomycetota</taxon>
        <taxon>Actinomycetes</taxon>
        <taxon>Micrococcales</taxon>
        <taxon>Microbacteriaceae</taxon>
        <taxon>Cryobacterium</taxon>
    </lineage>
</organism>
<feature type="domain" description="DNA/RNA non-specific endonuclease/pyrophosphatase/phosphodiesterase" evidence="1">
    <location>
        <begin position="10"/>
        <end position="116"/>
    </location>
</feature>
<dbReference type="SUPFAM" id="SSF54060">
    <property type="entry name" value="His-Me finger endonucleases"/>
    <property type="match status" value="1"/>
</dbReference>
<gene>
    <name evidence="2" type="ORF">E3O46_13475</name>
</gene>
<dbReference type="Gene3D" id="3.40.570.10">
    <property type="entry name" value="Extracellular Endonuclease, subunit A"/>
    <property type="match status" value="1"/>
</dbReference>
<protein>
    <recommendedName>
        <fullName evidence="1">DNA/RNA non-specific endonuclease/pyrophosphatase/phosphodiesterase domain-containing protein</fullName>
    </recommendedName>
</protein>
<sequence>MHPIGEQTGEAVYAKNVRDRGHLVRRREPVWGDAVSARQANADTFAYNMMPRPAGRGIQPVEKALARPRGPCPHLRTHEQKPQSAFTAPVLATDDPMYRGVGLPQSFWKFAAWTASVDSSTRFTLPGLSWTVGYALVALCANFFRFKSLLAVADSIRLADLLTLQVDQRVWILQNACASFKSSSVSSMAVSLMILIGSSTPASVARIQYAQHVPVPPAGCPCFEVNRMPRG</sequence>
<accession>A0ABY2IK44</accession>
<evidence type="ECO:0000259" key="1">
    <source>
        <dbReference type="Pfam" id="PF01223"/>
    </source>
</evidence>
<dbReference type="InterPro" id="IPR044929">
    <property type="entry name" value="DNA/RNA_non-sp_Endonuclease_sf"/>
</dbReference>
<keyword evidence="3" id="KW-1185">Reference proteome</keyword>
<proteinExistence type="predicted"/>
<evidence type="ECO:0000313" key="3">
    <source>
        <dbReference type="Proteomes" id="UP000297604"/>
    </source>
</evidence>
<dbReference type="Proteomes" id="UP000297604">
    <property type="component" value="Unassembled WGS sequence"/>
</dbReference>
<name>A0ABY2IK44_9MICO</name>
<dbReference type="Pfam" id="PF01223">
    <property type="entry name" value="Endonuclease_NS"/>
    <property type="match status" value="1"/>
</dbReference>
<dbReference type="InterPro" id="IPR001604">
    <property type="entry name" value="Endo_G_ENPP1-like_dom"/>
</dbReference>
<evidence type="ECO:0000313" key="2">
    <source>
        <dbReference type="EMBL" id="TFC18691.1"/>
    </source>
</evidence>